<dbReference type="OrthoDB" id="5966313at2759"/>
<keyword evidence="2" id="KW-0964">Secreted</keyword>
<keyword evidence="5" id="KW-0677">Repeat</keyword>
<reference evidence="14" key="1">
    <citation type="submission" date="2020-06" db="EMBL/GenBank/DDBJ databases">
        <title>Draft genome of Bugula neritina, a colonial animal packing powerful symbionts and potential medicines.</title>
        <authorList>
            <person name="Rayko M."/>
        </authorList>
    </citation>
    <scope>NUCLEOTIDE SEQUENCE [LARGE SCALE GENOMIC DNA]</scope>
    <source>
        <strain evidence="14">Kwan_BN1</strain>
    </source>
</reference>
<keyword evidence="10" id="KW-0472">Membrane</keyword>
<dbReference type="GO" id="GO:0005576">
    <property type="term" value="C:extracellular region"/>
    <property type="evidence" value="ECO:0007669"/>
    <property type="project" value="UniProtKB-SubCell"/>
</dbReference>
<dbReference type="FunFam" id="2.10.25.10:FF:000014">
    <property type="entry name" value="Latent-transforming growth factor beta-binding protein 3"/>
    <property type="match status" value="1"/>
</dbReference>
<dbReference type="InterPro" id="IPR000742">
    <property type="entry name" value="EGF"/>
</dbReference>
<evidence type="ECO:0000256" key="1">
    <source>
        <dbReference type="ARBA" id="ARBA00004613"/>
    </source>
</evidence>
<dbReference type="InterPro" id="IPR009030">
    <property type="entry name" value="Growth_fac_rcpt_cys_sf"/>
</dbReference>
<keyword evidence="3 8" id="KW-0245">EGF-like domain</keyword>
<dbReference type="Gene3D" id="2.10.25.10">
    <property type="entry name" value="Laminin"/>
    <property type="match status" value="8"/>
</dbReference>
<dbReference type="PROSITE" id="PS01187">
    <property type="entry name" value="EGF_CA"/>
    <property type="match status" value="3"/>
</dbReference>
<dbReference type="Proteomes" id="UP000593567">
    <property type="component" value="Unassembled WGS sequence"/>
</dbReference>
<feature type="transmembrane region" description="Helical" evidence="10">
    <location>
        <begin position="1131"/>
        <end position="1157"/>
    </location>
</feature>
<dbReference type="InterPro" id="IPR018097">
    <property type="entry name" value="EGF_Ca-bd_CS"/>
</dbReference>
<proteinExistence type="predicted"/>
<keyword evidence="15" id="KW-1185">Reference proteome</keyword>
<feature type="disulfide bond" evidence="8">
    <location>
        <begin position="951"/>
        <end position="960"/>
    </location>
</feature>
<keyword evidence="7" id="KW-0325">Glycoprotein</keyword>
<feature type="domain" description="EGF-like" evidence="12">
    <location>
        <begin position="656"/>
        <end position="698"/>
    </location>
</feature>
<dbReference type="InterPro" id="IPR024731">
    <property type="entry name" value="NELL2-like_EGF"/>
</dbReference>
<dbReference type="SMART" id="SM00181">
    <property type="entry name" value="EGF"/>
    <property type="match status" value="13"/>
</dbReference>
<dbReference type="Gene3D" id="2.170.300.10">
    <property type="entry name" value="Tie2 ligand-binding domain superfamily"/>
    <property type="match status" value="1"/>
</dbReference>
<dbReference type="PROSITE" id="PS51233">
    <property type="entry name" value="VWFD"/>
    <property type="match status" value="1"/>
</dbReference>
<feature type="compositionally biased region" description="Low complexity" evidence="9">
    <location>
        <begin position="1210"/>
        <end position="1225"/>
    </location>
</feature>
<accession>A0A7J7J9S6</accession>
<evidence type="ECO:0000256" key="7">
    <source>
        <dbReference type="ARBA" id="ARBA00023180"/>
    </source>
</evidence>
<evidence type="ECO:0000313" key="14">
    <source>
        <dbReference type="EMBL" id="KAF6022484.1"/>
    </source>
</evidence>
<evidence type="ECO:0000259" key="13">
    <source>
        <dbReference type="PROSITE" id="PS51233"/>
    </source>
</evidence>
<dbReference type="EMBL" id="VXIV02002845">
    <property type="protein sequence ID" value="KAF6022484.1"/>
    <property type="molecule type" value="Genomic_DNA"/>
</dbReference>
<comment type="caution">
    <text evidence="14">The sequence shown here is derived from an EMBL/GenBank/DDBJ whole genome shotgun (WGS) entry which is preliminary data.</text>
</comment>
<dbReference type="InterPro" id="IPR001881">
    <property type="entry name" value="EGF-like_Ca-bd_dom"/>
</dbReference>
<dbReference type="PROSITE" id="PS00010">
    <property type="entry name" value="ASX_HYDROXYL"/>
    <property type="match status" value="7"/>
</dbReference>
<evidence type="ECO:0000256" key="6">
    <source>
        <dbReference type="ARBA" id="ARBA00023157"/>
    </source>
</evidence>
<dbReference type="PROSITE" id="PS50026">
    <property type="entry name" value="EGF_3"/>
    <property type="match status" value="7"/>
</dbReference>
<dbReference type="CDD" id="cd00054">
    <property type="entry name" value="EGF_CA"/>
    <property type="match status" value="5"/>
</dbReference>
<keyword evidence="10" id="KW-1133">Transmembrane helix</keyword>
<feature type="chain" id="PRO_5029803830" evidence="11">
    <location>
        <begin position="20"/>
        <end position="1254"/>
    </location>
</feature>
<evidence type="ECO:0000256" key="9">
    <source>
        <dbReference type="SAM" id="MobiDB-lite"/>
    </source>
</evidence>
<sequence length="1254" mass="136837">MLFVVLYVIYCLYIPASQFGEPHIYTLDGYLYTYNPIGEFWMIKSDYFLVQARTVQSVNDQEQLVLATQIQAYAMQNLLLYRNGESWTHLIDSTVDETLLTFNGGTIRKANESLTVVFDSGFTFRLFARFGILNCQNLVPELARGKVAGLLGDYDGDIENDITDSSGKLVCTPANCTSQIIHQLFGESWRINASESILWYRSGWNSATYTDLTFVPLYFDMTTVNQTVQDVCNNDQTCMYDTITMDSSDVGIYTSLVRGEIQDLSVTFSNTPPSVTGPTRIDARVSQAVTASYTYSDADGDSVSLVVISSPPGANVVESPGTWTITWTPVDFNPVSLSMYAVEDLPVNGENITSVELVVMFRITPDCQNGEPDYDLLAPSGTVTSLFSVYTCNCSLGWEGDACDTDIDGCADNPCYNTTCIDIPANETDSAELYRCAAGDCPLGFNKTENAMVDECFDLDECIVNMPCSLDLCVNTYGSFYCNCETGFIKHGGEGSLCEDIDECSLNLDNCTDSDNSTCEVIVTDTLCNGLYNCSYTCGNGTDGNESCLCPRNRVLDPNDNSTCIPFNECLDSSDNACDTSTGAVCEDLIDGYQCSCTEGYILSDNGFRCEKCRAGRYGLDCTLMCHCEDKAKTCDHILGCTDCNDGWGGDQCKSDIDECSDASANNISICPTNSNCINTNGSYSCICETGYQMNTTDNTCDDVDECPAQPCSADAECFNAAGSYSCQCNSGFTGDGFTCSNINECLETPSRCVTLAKCVDLQPGFGCICRTGYSGDGRVNGTGCADDNECKETGQACPTPNSECVNTEGSYICQCQEYYTGDGYTSCVDTDECATGTANCTEVENGDTQCVNEEPLFSCQTSCLSGYIRYSVGGIVTCENIDECLSEPSVCPGNNVMCLDADGSFECICDENFEEVNGLCVDIDECLDTNTCPSNGHVCVNLIGGFDCACQAGHLQPNCTLDPNSYFLAVSQLLQTPFLPEWADLSSPEFVKFGEEFERSVSHLFNLSSSYQGINVLNVSQVPANPDQTFVSFEVVYNEDDIPVDLEQRVFYALVEDNFQLTFNDTVVADLAQIQFNGETLDCSVVRCENNFTCVFDGYPYCDCSSDYTGYDCSVMVVTDQESSTNLLPLWISVGIASALLVVGLGACCAFLAVSYRRRHLARHRPPLHRTTKGLVRTPRGPTIFNPTQRMPTEAYNYQFPVGSVRSSSSDTSSISSHQTSLTSAPVGRIGSSMPFAPRWPRAYYKQLDDEDN</sequence>
<feature type="signal peptide" evidence="11">
    <location>
        <begin position="1"/>
        <end position="19"/>
    </location>
</feature>
<dbReference type="GO" id="GO:0005509">
    <property type="term" value="F:calcium ion binding"/>
    <property type="evidence" value="ECO:0007669"/>
    <property type="project" value="InterPro"/>
</dbReference>
<feature type="disulfide bond" evidence="8">
    <location>
        <begin position="578"/>
        <end position="595"/>
    </location>
</feature>
<name>A0A7J7J9S6_BUGNE</name>
<dbReference type="SUPFAM" id="SSF57196">
    <property type="entry name" value="EGF/Laminin"/>
    <property type="match status" value="2"/>
</dbReference>
<feature type="domain" description="EGF-like" evidence="12">
    <location>
        <begin position="566"/>
        <end position="611"/>
    </location>
</feature>
<evidence type="ECO:0000259" key="12">
    <source>
        <dbReference type="PROSITE" id="PS50026"/>
    </source>
</evidence>
<gene>
    <name evidence="14" type="ORF">EB796_019198</name>
</gene>
<evidence type="ECO:0000256" key="10">
    <source>
        <dbReference type="SAM" id="Phobius"/>
    </source>
</evidence>
<evidence type="ECO:0000256" key="3">
    <source>
        <dbReference type="ARBA" id="ARBA00022536"/>
    </source>
</evidence>
<dbReference type="Pfam" id="PF07645">
    <property type="entry name" value="EGF_CA"/>
    <property type="match status" value="7"/>
</dbReference>
<feature type="domain" description="EGF-like" evidence="12">
    <location>
        <begin position="1080"/>
        <end position="1115"/>
    </location>
</feature>
<dbReference type="FunFam" id="2.10.25.10:FF:000038">
    <property type="entry name" value="Fibrillin 2"/>
    <property type="match status" value="2"/>
</dbReference>
<evidence type="ECO:0000256" key="8">
    <source>
        <dbReference type="PROSITE-ProRule" id="PRU00076"/>
    </source>
</evidence>
<feature type="domain" description="EGF-like" evidence="12">
    <location>
        <begin position="703"/>
        <end position="741"/>
    </location>
</feature>
<feature type="domain" description="EGF-like" evidence="12">
    <location>
        <begin position="923"/>
        <end position="961"/>
    </location>
</feature>
<dbReference type="PROSITE" id="PS00022">
    <property type="entry name" value="EGF_1"/>
    <property type="match status" value="1"/>
</dbReference>
<feature type="domain" description="EGF-like" evidence="12">
    <location>
        <begin position="787"/>
        <end position="829"/>
    </location>
</feature>
<dbReference type="Pfam" id="PF12947">
    <property type="entry name" value="EGF_3"/>
    <property type="match status" value="1"/>
</dbReference>
<keyword evidence="6 8" id="KW-1015">Disulfide bond</keyword>
<evidence type="ECO:0000256" key="4">
    <source>
        <dbReference type="ARBA" id="ARBA00022729"/>
    </source>
</evidence>
<protein>
    <submittedName>
        <fullName evidence="14">Mup-4</fullName>
    </submittedName>
</protein>
<keyword evidence="10" id="KW-0812">Transmembrane</keyword>
<evidence type="ECO:0000256" key="5">
    <source>
        <dbReference type="ARBA" id="ARBA00022737"/>
    </source>
</evidence>
<evidence type="ECO:0000256" key="11">
    <source>
        <dbReference type="SAM" id="SignalP"/>
    </source>
</evidence>
<feature type="domain" description="VWFD" evidence="13">
    <location>
        <begin position="14"/>
        <end position="197"/>
    </location>
</feature>
<evidence type="ECO:0000256" key="2">
    <source>
        <dbReference type="ARBA" id="ARBA00022525"/>
    </source>
</evidence>
<dbReference type="InterPro" id="IPR000152">
    <property type="entry name" value="EGF-type_Asp/Asn_hydroxyl_site"/>
</dbReference>
<keyword evidence="4 11" id="KW-0732">Signal</keyword>
<dbReference type="PANTHER" id="PTHR24039">
    <property type="entry name" value="FIBRILLIN-RELATED"/>
    <property type="match status" value="1"/>
</dbReference>
<feature type="domain" description="EGF-like" evidence="12">
    <location>
        <begin position="742"/>
        <end position="777"/>
    </location>
</feature>
<dbReference type="PROSITE" id="PS01186">
    <property type="entry name" value="EGF_2"/>
    <property type="match status" value="2"/>
</dbReference>
<dbReference type="SUPFAM" id="SSF57184">
    <property type="entry name" value="Growth factor receptor domain"/>
    <property type="match status" value="3"/>
</dbReference>
<organism evidence="14 15">
    <name type="scientific">Bugula neritina</name>
    <name type="common">Brown bryozoan</name>
    <name type="synonym">Sertularia neritina</name>
    <dbReference type="NCBI Taxonomy" id="10212"/>
    <lineage>
        <taxon>Eukaryota</taxon>
        <taxon>Metazoa</taxon>
        <taxon>Spiralia</taxon>
        <taxon>Lophotrochozoa</taxon>
        <taxon>Bryozoa</taxon>
        <taxon>Gymnolaemata</taxon>
        <taxon>Cheilostomatida</taxon>
        <taxon>Flustrina</taxon>
        <taxon>Buguloidea</taxon>
        <taxon>Bugulidae</taxon>
        <taxon>Bugula</taxon>
    </lineage>
</organism>
<feature type="disulfide bond" evidence="8">
    <location>
        <begin position="1105"/>
        <end position="1114"/>
    </location>
</feature>
<dbReference type="InterPro" id="IPR049883">
    <property type="entry name" value="NOTCH1_EGF-like"/>
</dbReference>
<comment type="subcellular location">
    <subcellularLocation>
        <location evidence="1">Secreted</location>
    </subcellularLocation>
</comment>
<evidence type="ECO:0000313" key="15">
    <source>
        <dbReference type="Proteomes" id="UP000593567"/>
    </source>
</evidence>
<comment type="caution">
    <text evidence="8">Lacks conserved residue(s) required for the propagation of feature annotation.</text>
</comment>
<feature type="region of interest" description="Disordered" evidence="9">
    <location>
        <begin position="1210"/>
        <end position="1238"/>
    </location>
</feature>
<dbReference type="SMART" id="SM00179">
    <property type="entry name" value="EGF_CA"/>
    <property type="match status" value="10"/>
</dbReference>
<dbReference type="AlphaFoldDB" id="A0A7J7J9S6"/>
<dbReference type="InterPro" id="IPR001846">
    <property type="entry name" value="VWF_type-D"/>
</dbReference>